<dbReference type="InterPro" id="IPR052049">
    <property type="entry name" value="Electron_transfer_protein"/>
</dbReference>
<evidence type="ECO:0000256" key="7">
    <source>
        <dbReference type="SAM" id="Phobius"/>
    </source>
</evidence>
<evidence type="ECO:0000256" key="3">
    <source>
        <dbReference type="ARBA" id="ARBA00022475"/>
    </source>
</evidence>
<keyword evidence="6 7" id="KW-0472">Membrane</keyword>
<dbReference type="PANTHER" id="PTHR34856">
    <property type="entry name" value="PROTEIN NRFD"/>
    <property type="match status" value="1"/>
</dbReference>
<dbReference type="GO" id="GO:0005886">
    <property type="term" value="C:plasma membrane"/>
    <property type="evidence" value="ECO:0007669"/>
    <property type="project" value="UniProtKB-SubCell"/>
</dbReference>
<dbReference type="AlphaFoldDB" id="Q4JN39"/>
<keyword evidence="4 7" id="KW-0812">Transmembrane</keyword>
<evidence type="ECO:0000256" key="5">
    <source>
        <dbReference type="ARBA" id="ARBA00022989"/>
    </source>
</evidence>
<dbReference type="EMBL" id="DQ068067">
    <property type="protein sequence ID" value="AAY89958.1"/>
    <property type="molecule type" value="Genomic_DNA"/>
</dbReference>
<comment type="subcellular location">
    <subcellularLocation>
        <location evidence="1">Cell membrane</location>
        <topology evidence="1">Multi-pass membrane protein</topology>
    </subcellularLocation>
</comment>
<feature type="transmembrane region" description="Helical" evidence="7">
    <location>
        <begin position="360"/>
        <end position="381"/>
    </location>
</feature>
<evidence type="ECO:0000256" key="1">
    <source>
        <dbReference type="ARBA" id="ARBA00004651"/>
    </source>
</evidence>
<proteinExistence type="inferred from homology"/>
<feature type="transmembrane region" description="Helical" evidence="7">
    <location>
        <begin position="88"/>
        <end position="109"/>
    </location>
</feature>
<evidence type="ECO:0000256" key="4">
    <source>
        <dbReference type="ARBA" id="ARBA00022692"/>
    </source>
</evidence>
<keyword evidence="3" id="KW-1003">Cell membrane</keyword>
<gene>
    <name evidence="8" type="primary">dsrP</name>
</gene>
<evidence type="ECO:0000256" key="2">
    <source>
        <dbReference type="ARBA" id="ARBA00008929"/>
    </source>
</evidence>
<sequence>MSEYTLQKLKTCRYVYWGIFLFLGFLITLGIASSAYMEHEGHYVTGMDNQIVWGLPHIFAVTLIVIASGVLNIASMSSAFNKKLYKPLAPLSALFAIAFLIAGLIILVLDLGRPDRLIVAMTTYNFKSIFAWNIFLYSGFFVILSIYIWTMLDFNVSKYSSYVGKLAFGWRIILTTGTGSIFGFLVAREAYSTAVLAPLFIVMSLLYGTAVFYLLLRIISKLQNINIPDEIVTNIRRLMIIFLLANIYFLILYHITNLYISKQVAVTTFILLEGGNYTTMFWLGQVGLGLMIPLLFELTNRDNRNFPLTITSIMTLVGGFFAVAVIIIGGQAFPLNIFPDHTIISSSFFDNQIHSYTPSIYEFGLGIGGTSLALIIILVLITNLKFIPTRK</sequence>
<accession>Q4JN39</accession>
<protein>
    <submittedName>
        <fullName evidence="8">Predicted DsrP</fullName>
    </submittedName>
</protein>
<dbReference type="PANTHER" id="PTHR34856:SF2">
    <property type="entry name" value="PROTEIN NRFD"/>
    <property type="match status" value="1"/>
</dbReference>
<reference evidence="8" key="1">
    <citation type="journal article" date="2005" name="PLoS Biol.">
        <title>New insights into metabolic properties of marine bacteria encoding proteorhodopsins.</title>
        <authorList>
            <person name="Sabehi G."/>
            <person name="Loy A."/>
            <person name="Jung K.H."/>
            <person name="Partha R."/>
            <person name="Spudich J.L."/>
            <person name="Isaacson T."/>
            <person name="Hirschberg J."/>
            <person name="Wagner M."/>
            <person name="Beja O."/>
        </authorList>
    </citation>
    <scope>NUCLEOTIDE SEQUENCE</scope>
</reference>
<organism evidence="8">
    <name type="scientific">uncultured bacterium BAC13K9BAC</name>
    <dbReference type="NCBI Taxonomy" id="332979"/>
    <lineage>
        <taxon>Bacteria</taxon>
        <taxon>environmental samples</taxon>
    </lineage>
</organism>
<comment type="similarity">
    <text evidence="2">Belongs to the NrfD family.</text>
</comment>
<feature type="transmembrane region" description="Helical" evidence="7">
    <location>
        <begin position="308"/>
        <end position="329"/>
    </location>
</feature>
<evidence type="ECO:0000313" key="8">
    <source>
        <dbReference type="EMBL" id="AAY89958.1"/>
    </source>
</evidence>
<feature type="transmembrane region" description="Helical" evidence="7">
    <location>
        <begin position="280"/>
        <end position="296"/>
    </location>
</feature>
<name>Q4JN39_9BACT</name>
<feature type="transmembrane region" description="Helical" evidence="7">
    <location>
        <begin position="193"/>
        <end position="216"/>
    </location>
</feature>
<feature type="transmembrane region" description="Helical" evidence="7">
    <location>
        <begin position="14"/>
        <end position="37"/>
    </location>
</feature>
<dbReference type="Pfam" id="PF03916">
    <property type="entry name" value="NrfD"/>
    <property type="match status" value="1"/>
</dbReference>
<feature type="transmembrane region" description="Helical" evidence="7">
    <location>
        <begin position="237"/>
        <end position="260"/>
    </location>
</feature>
<dbReference type="InterPro" id="IPR005614">
    <property type="entry name" value="NrfD-like"/>
</dbReference>
<feature type="transmembrane region" description="Helical" evidence="7">
    <location>
        <begin position="129"/>
        <end position="150"/>
    </location>
</feature>
<feature type="transmembrane region" description="Helical" evidence="7">
    <location>
        <begin position="162"/>
        <end position="187"/>
    </location>
</feature>
<evidence type="ECO:0000256" key="6">
    <source>
        <dbReference type="ARBA" id="ARBA00023136"/>
    </source>
</evidence>
<keyword evidence="5 7" id="KW-1133">Transmembrane helix</keyword>
<feature type="transmembrane region" description="Helical" evidence="7">
    <location>
        <begin position="57"/>
        <end position="76"/>
    </location>
</feature>
<dbReference type="Gene3D" id="1.20.1630.10">
    <property type="entry name" value="Formate dehydrogenase/DMSO reductase domain"/>
    <property type="match status" value="1"/>
</dbReference>